<dbReference type="WBParaSite" id="nRc.2.0.1.t10372-RA">
    <property type="protein sequence ID" value="nRc.2.0.1.t10372-RA"/>
    <property type="gene ID" value="nRc.2.0.1.g10372"/>
</dbReference>
<evidence type="ECO:0000313" key="1">
    <source>
        <dbReference type="Proteomes" id="UP000887565"/>
    </source>
</evidence>
<name>A0A915I929_ROMCU</name>
<accession>A0A915I929</accession>
<dbReference type="AlphaFoldDB" id="A0A915I929"/>
<keyword evidence="1" id="KW-1185">Reference proteome</keyword>
<reference evidence="2" key="1">
    <citation type="submission" date="2022-11" db="UniProtKB">
        <authorList>
            <consortium name="WormBaseParasite"/>
        </authorList>
    </citation>
    <scope>IDENTIFICATION</scope>
</reference>
<proteinExistence type="predicted"/>
<evidence type="ECO:0000313" key="2">
    <source>
        <dbReference type="WBParaSite" id="nRc.2.0.1.t10372-RA"/>
    </source>
</evidence>
<protein>
    <submittedName>
        <fullName evidence="2">Uncharacterized protein</fullName>
    </submittedName>
</protein>
<organism evidence="1 2">
    <name type="scientific">Romanomermis culicivorax</name>
    <name type="common">Nematode worm</name>
    <dbReference type="NCBI Taxonomy" id="13658"/>
    <lineage>
        <taxon>Eukaryota</taxon>
        <taxon>Metazoa</taxon>
        <taxon>Ecdysozoa</taxon>
        <taxon>Nematoda</taxon>
        <taxon>Enoplea</taxon>
        <taxon>Dorylaimia</taxon>
        <taxon>Mermithida</taxon>
        <taxon>Mermithoidea</taxon>
        <taxon>Mermithidae</taxon>
        <taxon>Romanomermis</taxon>
    </lineage>
</organism>
<dbReference type="Proteomes" id="UP000887565">
    <property type="component" value="Unplaced"/>
</dbReference>
<sequence length="105" mass="12453">MITVCQQKKSIKIRQTIFYCLECDAEVKNSASTTFFLAVESSEFLKWHFIKFYLRKKKKLRCYDIKNFEAKKSPMMNEKISKRKRRVSARVQSARKNTKFTIGGL</sequence>